<keyword evidence="4" id="KW-1185">Reference proteome</keyword>
<name>A0ABP5C2H2_9MICO</name>
<evidence type="ECO:0000256" key="2">
    <source>
        <dbReference type="SAM" id="Phobius"/>
    </source>
</evidence>
<keyword evidence="2" id="KW-1133">Transmembrane helix</keyword>
<reference evidence="4" key="1">
    <citation type="journal article" date="2019" name="Int. J. Syst. Evol. Microbiol.">
        <title>The Global Catalogue of Microorganisms (GCM) 10K type strain sequencing project: providing services to taxonomists for standard genome sequencing and annotation.</title>
        <authorList>
            <consortium name="The Broad Institute Genomics Platform"/>
            <consortium name="The Broad Institute Genome Sequencing Center for Infectious Disease"/>
            <person name="Wu L."/>
            <person name="Ma J."/>
        </authorList>
    </citation>
    <scope>NUCLEOTIDE SEQUENCE [LARGE SCALE GENOMIC DNA]</scope>
    <source>
        <strain evidence="4">JCM 14901</strain>
    </source>
</reference>
<gene>
    <name evidence="3" type="ORF">GCM10009776_17370</name>
</gene>
<keyword evidence="2" id="KW-0812">Transmembrane</keyword>
<evidence type="ECO:0008006" key="5">
    <source>
        <dbReference type="Google" id="ProtNLM"/>
    </source>
</evidence>
<keyword evidence="2" id="KW-0472">Membrane</keyword>
<organism evidence="3 4">
    <name type="scientific">Microbacterium deminutum</name>
    <dbReference type="NCBI Taxonomy" id="344164"/>
    <lineage>
        <taxon>Bacteria</taxon>
        <taxon>Bacillati</taxon>
        <taxon>Actinomycetota</taxon>
        <taxon>Actinomycetes</taxon>
        <taxon>Micrococcales</taxon>
        <taxon>Microbacteriaceae</taxon>
        <taxon>Microbacterium</taxon>
    </lineage>
</organism>
<proteinExistence type="predicted"/>
<comment type="caution">
    <text evidence="3">The sequence shown here is derived from an EMBL/GenBank/DDBJ whole genome shotgun (WGS) entry which is preliminary data.</text>
</comment>
<dbReference type="EMBL" id="BAAAOG010000002">
    <property type="protein sequence ID" value="GAA1955795.1"/>
    <property type="molecule type" value="Genomic_DNA"/>
</dbReference>
<sequence length="380" mass="39389">MDQGVVDTADGRASATPAPAEPPSVGAEPAPASSSRPRRQLAVDLSILAVVGLLLIAAVGAAAAAMSREFYSPTAFVQQYLDLLAGGRAAEALAVPGVTVDSAALEAAGLPANASQALLRRDALASLTDIRIVSEHADGDVTHVKVAYRAGAYPGTTTFDVVRDGSVGLAPTWRFATSPLAVMDLKVSGSMSFEVNGFTMDKRQVSPDGVDADPDATLPLLVFSPGVYSVSVDTPISATPGAAVLSDSPFSHFPVEIRATATARFTSLVQQRVDEFLTTCTTQQVLQPTGCPFGLIVDDRIASTPVWSIAHQPTVQIVPDGAKWRVPPTDAVAHIEVDIQSLFDGSIRHVGEDVPFLVTGSITVLPDGTATIVVGGPDTN</sequence>
<evidence type="ECO:0000313" key="4">
    <source>
        <dbReference type="Proteomes" id="UP001499933"/>
    </source>
</evidence>
<feature type="region of interest" description="Disordered" evidence="1">
    <location>
        <begin position="1"/>
        <end position="36"/>
    </location>
</feature>
<dbReference type="RefSeq" id="WP_344093442.1">
    <property type="nucleotide sequence ID" value="NZ_BAAAOG010000002.1"/>
</dbReference>
<evidence type="ECO:0000313" key="3">
    <source>
        <dbReference type="EMBL" id="GAA1955795.1"/>
    </source>
</evidence>
<evidence type="ECO:0000256" key="1">
    <source>
        <dbReference type="SAM" id="MobiDB-lite"/>
    </source>
</evidence>
<feature type="transmembrane region" description="Helical" evidence="2">
    <location>
        <begin position="45"/>
        <end position="66"/>
    </location>
</feature>
<accession>A0ABP5C2H2</accession>
<protein>
    <recommendedName>
        <fullName evidence="5">DUF2993 domain-containing protein</fullName>
    </recommendedName>
</protein>
<dbReference type="Proteomes" id="UP001499933">
    <property type="component" value="Unassembled WGS sequence"/>
</dbReference>